<dbReference type="Pfam" id="PF12779">
    <property type="entry name" value="WXXGXW"/>
    <property type="match status" value="3"/>
</dbReference>
<feature type="compositionally biased region" description="Polar residues" evidence="1">
    <location>
        <begin position="483"/>
        <end position="493"/>
    </location>
</feature>
<dbReference type="AlphaFoldDB" id="A0A445MVB2"/>
<proteinExistence type="predicted"/>
<feature type="compositionally biased region" description="Basic and acidic residues" evidence="1">
    <location>
        <begin position="432"/>
        <end position="446"/>
    </location>
</feature>
<evidence type="ECO:0000256" key="1">
    <source>
        <dbReference type="SAM" id="MobiDB-lite"/>
    </source>
</evidence>
<dbReference type="EMBL" id="OJIN01000101">
    <property type="protein sequence ID" value="SPD73454.1"/>
    <property type="molecule type" value="Genomic_DNA"/>
</dbReference>
<feature type="region of interest" description="Disordered" evidence="1">
    <location>
        <begin position="337"/>
        <end position="539"/>
    </location>
</feature>
<feature type="compositionally biased region" description="Basic and acidic residues" evidence="1">
    <location>
        <begin position="494"/>
        <end position="539"/>
    </location>
</feature>
<feature type="signal peptide" evidence="2">
    <location>
        <begin position="1"/>
        <end position="17"/>
    </location>
</feature>
<evidence type="ECO:0000256" key="2">
    <source>
        <dbReference type="SAM" id="SignalP"/>
    </source>
</evidence>
<keyword evidence="2" id="KW-0732">Signal</keyword>
<protein>
    <recommendedName>
        <fullName evidence="4">Lipoprotein</fullName>
    </recommendedName>
</protein>
<sequence>MIMPHCLRNLFMTTVLATIAMGLTASSVIGDEEPEVLTAGPVHEAFAETASFDPEPGIVVPKAPPSPIEEVPPEEKPEGDVQWVSGYWAWDDDRDGFIWVSGIWRVPPPGRQWIPGYWNETDTGYQWISGYWLDVNASEADYLPEPPESVEAGPNSNAPSPDHTWIPGCWLWRSGRYVWRPGYWAAMYPDWDWVPSHYVWTPMGFVFVGGYWDYTVIRRGVLFAPVVFPFGWILPPPPFFFTPSFVIDMHVFYDHLFLRPRYHHYYFGDYYARKYYSRGVYPWFSLHARKRCYDPIYAHERWRNRHDHDWENRLEKRYQERRQSRDIRPPRTLVEYQERQRKAGSKRPLEPAIAEPLTKMAKGKDTPFRFQRLNEKERQVIREGQKDVRAFRNNRKEQETRAQKGTQERPVGKIEPKRVKIERSPINSQKVRQTDKSGQVERDKNPPSRYKVPKSEPNVEPLRRRSNVREQQTQGRKEDGGQVSRNKGQQLQDRGQRLERQEQPVEGRGTKRDSQGQNQAREHQGSGKSSDRDYRQKGR</sequence>
<evidence type="ECO:0008006" key="4">
    <source>
        <dbReference type="Google" id="ProtNLM"/>
    </source>
</evidence>
<feature type="chain" id="PRO_5019484188" description="Lipoprotein" evidence="2">
    <location>
        <begin position="18"/>
        <end position="539"/>
    </location>
</feature>
<gene>
    <name evidence="3" type="ORF">PITCH_A190030</name>
</gene>
<feature type="compositionally biased region" description="Basic and acidic residues" evidence="1">
    <location>
        <begin position="362"/>
        <end position="423"/>
    </location>
</feature>
<organism evidence="3">
    <name type="scientific">uncultured Desulfobacterium sp</name>
    <dbReference type="NCBI Taxonomy" id="201089"/>
    <lineage>
        <taxon>Bacteria</taxon>
        <taxon>Pseudomonadati</taxon>
        <taxon>Thermodesulfobacteriota</taxon>
        <taxon>Desulfobacteria</taxon>
        <taxon>Desulfobacterales</taxon>
        <taxon>Desulfobacteriaceae</taxon>
        <taxon>Desulfobacterium</taxon>
        <taxon>environmental samples</taxon>
    </lineage>
</organism>
<evidence type="ECO:0000313" key="3">
    <source>
        <dbReference type="EMBL" id="SPD73454.1"/>
    </source>
</evidence>
<reference evidence="3" key="1">
    <citation type="submission" date="2018-01" db="EMBL/GenBank/DDBJ databases">
        <authorList>
            <person name="Regsiter A."/>
            <person name="William W."/>
        </authorList>
    </citation>
    <scope>NUCLEOTIDE SEQUENCE</scope>
    <source>
        <strain evidence="3">TRIP AH-1</strain>
    </source>
</reference>
<dbReference type="InterPro" id="IPR024447">
    <property type="entry name" value="YXWGXW_rpt"/>
</dbReference>
<accession>A0A445MVB2</accession>
<name>A0A445MVB2_9BACT</name>